<feature type="domain" description="ACT" evidence="7">
    <location>
        <begin position="663"/>
        <end position="743"/>
    </location>
</feature>
<evidence type="ECO:0000256" key="5">
    <source>
        <dbReference type="ARBA" id="ARBA00022842"/>
    </source>
</evidence>
<dbReference type="InterPro" id="IPR043519">
    <property type="entry name" value="NT_sf"/>
</dbReference>
<sequence length="1194" mass="134405">MFATVGFADRERAARRLEDLCDGDEARAELARCLPALLVALSEAATPDGSLVNFERYVLAAVDRAALFRYLAEHPRAVEILVRLFINSQFLTEILLRNPNYLERLTNHKRIADVKSREEFYAEAYLSSKAHPPGRERFDALRRYQHWELLRIGAGDSFGLLDLKTVTVQLSLLADSLVRACLTTLAEQDDISTDGFCIVAFGKLGGEELNYSSDIDLVFLADGDATRFWSLGQKLIKALMEATGEGFLYRVDMRLRPWGRSGALVNTVESHLNYLHKHGQAWEKQAMLKARVIAGDEPVGLKFLSGAEPLIYRLQPDEIRLSVRESKEKIEAELERKGRLWGEVKSGAGSIRDIEFVVQSLQLIHGRDVPGVRSFNTVDALRRLADFSLLQADEYRQLVGGYNFLRTVEHSIQLMHHKQTHTLPQDRRELAYLARRLDYPDADSFRNHYEKHVETIRAIYLRYVGDESTGEPSDEVEATPGLADHLWRTEDSYRQVFSDDDRKLHARMIRRLSTENTVEVDAILQPDGRWRVTVAGLNSVGDLSMICGLLFVYGFDILNGHVFTDSPVSGRRPVSGFSKGEFVNVFTVTPPPEEVTPNKWIQFEQDLESFVGLVVGNHRAEAQGRLAKRVAEVLREVREDATEEALLPVEIDIDNDASELFTVLHIQAEDTIGFLYELTNALAMSGYDVGRVIVSTTGNRVFDTLYVTDPNGRKITAEDDLRRLRAAVVLIKNFTHLLPRSPNPEAALIHFRELVEQLFRQENWLDDLARLEQSKVLDGLARLLGISDFLWEDFLRLQYATLLPVVTDIEGLAETKDRNRLGRELAEVLDEPLVGKGSAHETLKRRLNDFKDREMFRVDMRHILGNIEEFGQFSDELTAIAETVVDAAYRLALNDLHSRYGTPCLESGEDCPLTIAALGKCGGRELGFASDIELMFLYGGGGRTDGDESIRNSEFFTRLIELFNSTIESRQEGIFQVDLRLRPYGRAGSPAVPVDAFETYFSPTGPAWPFERQALVKFRPIAGDVDFGYTLLGIRDRLIYTGEPFDATAMRAMREKQVRQLVQAGTFNAKLSPGGLVDTEYLVQGLQITHGSFFPPVRSTNTLEALSALSDAGIVPAAVYERLVDAYIFQRRLIDALRMVRGNARDLTVPSAADEKFDFLARRLGYGNSVTDLAKDIERQTAVVQEMVGLLGLR</sequence>
<dbReference type="Proteomes" id="UP000317318">
    <property type="component" value="Chromosome"/>
</dbReference>
<organism evidence="8 9">
    <name type="scientific">Stratiformator vulcanicus</name>
    <dbReference type="NCBI Taxonomy" id="2527980"/>
    <lineage>
        <taxon>Bacteria</taxon>
        <taxon>Pseudomonadati</taxon>
        <taxon>Planctomycetota</taxon>
        <taxon>Planctomycetia</taxon>
        <taxon>Planctomycetales</taxon>
        <taxon>Planctomycetaceae</taxon>
        <taxon>Stratiformator</taxon>
    </lineage>
</organism>
<keyword evidence="1 8" id="KW-0808">Transferase</keyword>
<dbReference type="PROSITE" id="PS51671">
    <property type="entry name" value="ACT"/>
    <property type="match status" value="1"/>
</dbReference>
<keyword evidence="4" id="KW-0067">ATP-binding</keyword>
<reference evidence="8 9" key="1">
    <citation type="submission" date="2019-02" db="EMBL/GenBank/DDBJ databases">
        <title>Deep-cultivation of Planctomycetes and their phenomic and genomic characterization uncovers novel biology.</title>
        <authorList>
            <person name="Wiegand S."/>
            <person name="Jogler M."/>
            <person name="Boedeker C."/>
            <person name="Pinto D."/>
            <person name="Vollmers J."/>
            <person name="Rivas-Marin E."/>
            <person name="Kohn T."/>
            <person name="Peeters S.H."/>
            <person name="Heuer A."/>
            <person name="Rast P."/>
            <person name="Oberbeckmann S."/>
            <person name="Bunk B."/>
            <person name="Jeske O."/>
            <person name="Meyerdierks A."/>
            <person name="Storesund J.E."/>
            <person name="Kallscheuer N."/>
            <person name="Luecker S."/>
            <person name="Lage O.M."/>
            <person name="Pohl T."/>
            <person name="Merkel B.J."/>
            <person name="Hornburger P."/>
            <person name="Mueller R.-W."/>
            <person name="Bruemmer F."/>
            <person name="Labrenz M."/>
            <person name="Spormann A.M."/>
            <person name="Op den Camp H."/>
            <person name="Overmann J."/>
            <person name="Amann R."/>
            <person name="Jetten M.S.M."/>
            <person name="Mascher T."/>
            <person name="Medema M.H."/>
            <person name="Devos D.P."/>
            <person name="Kaster A.-K."/>
            <person name="Ovreas L."/>
            <person name="Rohde M."/>
            <person name="Galperin M.Y."/>
            <person name="Jogler C."/>
        </authorList>
    </citation>
    <scope>NUCLEOTIDE SEQUENCE [LARGE SCALE GENOMIC DNA]</scope>
    <source>
        <strain evidence="8 9">Pan189</strain>
    </source>
</reference>
<accession>A0A517QY96</accession>
<keyword evidence="9" id="KW-1185">Reference proteome</keyword>
<dbReference type="InterPro" id="IPR005190">
    <property type="entry name" value="GlnE_rpt_dom"/>
</dbReference>
<dbReference type="EMBL" id="CP036268">
    <property type="protein sequence ID" value="QDT36605.1"/>
    <property type="molecule type" value="Genomic_DNA"/>
</dbReference>
<dbReference type="InterPro" id="IPR045865">
    <property type="entry name" value="ACT-like_dom_sf"/>
</dbReference>
<dbReference type="EC" id="2.7.7.42" evidence="8"/>
<dbReference type="RefSeq" id="WP_310821084.1">
    <property type="nucleotide sequence ID" value="NZ_CP036268.1"/>
</dbReference>
<dbReference type="PANTHER" id="PTHR30621:SF0">
    <property type="entry name" value="BIFUNCTIONAL GLUTAMINE SYNTHETASE ADENYLYLTRANSFERASE_ADENYLYL-REMOVING ENZYME"/>
    <property type="match status" value="1"/>
</dbReference>
<dbReference type="Gene3D" id="1.20.120.1510">
    <property type="match status" value="1"/>
</dbReference>
<evidence type="ECO:0000313" key="9">
    <source>
        <dbReference type="Proteomes" id="UP000317318"/>
    </source>
</evidence>
<evidence type="ECO:0000256" key="6">
    <source>
        <dbReference type="ARBA" id="ARBA00023268"/>
    </source>
</evidence>
<evidence type="ECO:0000313" key="8">
    <source>
        <dbReference type="EMBL" id="QDT36605.1"/>
    </source>
</evidence>
<keyword evidence="5" id="KW-0460">Magnesium</keyword>
<dbReference type="Pfam" id="PF08335">
    <property type="entry name" value="GlnD_UR_UTase"/>
    <property type="match status" value="2"/>
</dbReference>
<dbReference type="SUPFAM" id="SSF81593">
    <property type="entry name" value="Nucleotidyltransferase substrate binding subunit/domain"/>
    <property type="match status" value="2"/>
</dbReference>
<dbReference type="GO" id="GO:0008882">
    <property type="term" value="F:[glutamate-ammonia-ligase] adenylyltransferase activity"/>
    <property type="evidence" value="ECO:0007669"/>
    <property type="project" value="UniProtKB-EC"/>
</dbReference>
<protein>
    <submittedName>
        <fullName evidence="8">Glutamate-ammonia-ligase adenylyltransferase</fullName>
        <ecNumber evidence="8">2.7.7.42</ecNumber>
    </submittedName>
</protein>
<dbReference type="SUPFAM" id="SSF81301">
    <property type="entry name" value="Nucleotidyltransferase"/>
    <property type="match status" value="2"/>
</dbReference>
<dbReference type="GO" id="GO:0005829">
    <property type="term" value="C:cytosol"/>
    <property type="evidence" value="ECO:0007669"/>
    <property type="project" value="TreeGrafter"/>
</dbReference>
<dbReference type="GO" id="GO:0005524">
    <property type="term" value="F:ATP binding"/>
    <property type="evidence" value="ECO:0007669"/>
    <property type="project" value="UniProtKB-KW"/>
</dbReference>
<evidence type="ECO:0000259" key="7">
    <source>
        <dbReference type="PROSITE" id="PS51671"/>
    </source>
</evidence>
<evidence type="ECO:0000256" key="2">
    <source>
        <dbReference type="ARBA" id="ARBA00022695"/>
    </source>
</evidence>
<dbReference type="GO" id="GO:0000820">
    <property type="term" value="P:regulation of glutamine family amino acid metabolic process"/>
    <property type="evidence" value="ECO:0007669"/>
    <property type="project" value="TreeGrafter"/>
</dbReference>
<dbReference type="SUPFAM" id="SSF55021">
    <property type="entry name" value="ACT-like"/>
    <property type="match status" value="1"/>
</dbReference>
<dbReference type="InterPro" id="IPR013546">
    <property type="entry name" value="PII_UdlTrfase/GS_AdlTrfase"/>
</dbReference>
<dbReference type="Pfam" id="PF03710">
    <property type="entry name" value="GlnE"/>
    <property type="match status" value="2"/>
</dbReference>
<dbReference type="Gene3D" id="1.20.120.330">
    <property type="entry name" value="Nucleotidyltransferases domain 2"/>
    <property type="match status" value="2"/>
</dbReference>
<dbReference type="Gene3D" id="3.30.460.10">
    <property type="entry name" value="Beta Polymerase, domain 2"/>
    <property type="match status" value="2"/>
</dbReference>
<evidence type="ECO:0000256" key="1">
    <source>
        <dbReference type="ARBA" id="ARBA00022679"/>
    </source>
</evidence>
<evidence type="ECO:0000256" key="4">
    <source>
        <dbReference type="ARBA" id="ARBA00022840"/>
    </source>
</evidence>
<dbReference type="KEGG" id="svp:Pan189_09650"/>
<name>A0A517QY96_9PLAN</name>
<keyword evidence="6" id="KW-0511">Multifunctional enzyme</keyword>
<dbReference type="GO" id="GO:0016874">
    <property type="term" value="F:ligase activity"/>
    <property type="evidence" value="ECO:0007669"/>
    <property type="project" value="UniProtKB-KW"/>
</dbReference>
<keyword evidence="3" id="KW-0547">Nucleotide-binding</keyword>
<dbReference type="CDD" id="cd05401">
    <property type="entry name" value="NT_GlnE_GlnD_like"/>
    <property type="match status" value="2"/>
</dbReference>
<dbReference type="InterPro" id="IPR023057">
    <property type="entry name" value="GlnE"/>
</dbReference>
<gene>
    <name evidence="8" type="primary">glnE</name>
    <name evidence="8" type="ORF">Pan189_09650</name>
</gene>
<dbReference type="InterPro" id="IPR002912">
    <property type="entry name" value="ACT_dom"/>
</dbReference>
<keyword evidence="8" id="KW-0436">Ligase</keyword>
<proteinExistence type="predicted"/>
<dbReference type="AlphaFoldDB" id="A0A517QY96"/>
<keyword evidence="2 8" id="KW-0548">Nucleotidyltransferase</keyword>
<evidence type="ECO:0000256" key="3">
    <source>
        <dbReference type="ARBA" id="ARBA00022741"/>
    </source>
</evidence>
<dbReference type="PANTHER" id="PTHR30621">
    <property type="entry name" value="GLUTAMINE SYNTHETASE ADENYLYLTRANSFERASE"/>
    <property type="match status" value="1"/>
</dbReference>